<protein>
    <submittedName>
        <fullName evidence="6">Uncharacterized protein</fullName>
    </submittedName>
</protein>
<comment type="similarity">
    <text evidence="1">Belongs to the bacterial secretin family.</text>
</comment>
<gene>
    <name evidence="6" type="ORF">KM92CIT3_90067</name>
</gene>
<name>A0A212ISN4_9ENTR</name>
<evidence type="ECO:0000259" key="4">
    <source>
        <dbReference type="Pfam" id="PF00263"/>
    </source>
</evidence>
<dbReference type="PANTHER" id="PTHR30332">
    <property type="entry name" value="PROBABLE GENERAL SECRETION PATHWAY PROTEIN D"/>
    <property type="match status" value="1"/>
</dbReference>
<accession>A0A212ISN4</accession>
<dbReference type="GO" id="GO:0009306">
    <property type="term" value="P:protein secretion"/>
    <property type="evidence" value="ECO:0007669"/>
    <property type="project" value="InterPro"/>
</dbReference>
<proteinExistence type="inferred from homology"/>
<dbReference type="PRINTS" id="PR01032">
    <property type="entry name" value="PHAGEIV"/>
</dbReference>
<dbReference type="AlphaFoldDB" id="A0A212ISN4"/>
<dbReference type="GO" id="GO:0015627">
    <property type="term" value="C:type II protein secretion system complex"/>
    <property type="evidence" value="ECO:0007669"/>
    <property type="project" value="TreeGrafter"/>
</dbReference>
<feature type="region of interest" description="Disordered" evidence="2">
    <location>
        <begin position="155"/>
        <end position="174"/>
    </location>
</feature>
<evidence type="ECO:0000259" key="5">
    <source>
        <dbReference type="Pfam" id="PF13629"/>
    </source>
</evidence>
<organism evidence="6">
    <name type="scientific">uncultured Citrobacter sp</name>
    <dbReference type="NCBI Taxonomy" id="200446"/>
    <lineage>
        <taxon>Bacteria</taxon>
        <taxon>Pseudomonadati</taxon>
        <taxon>Pseudomonadota</taxon>
        <taxon>Gammaproteobacteria</taxon>
        <taxon>Enterobacterales</taxon>
        <taxon>Enterobacteriaceae</taxon>
        <taxon>Citrobacter</taxon>
        <taxon>environmental samples</taxon>
    </lineage>
</organism>
<feature type="domain" description="Pilus formation protein N-terminal" evidence="5">
    <location>
        <begin position="25"/>
        <end position="92"/>
    </location>
</feature>
<dbReference type="PRINTS" id="PR00811">
    <property type="entry name" value="BCTERIALGSPD"/>
</dbReference>
<dbReference type="InterPro" id="IPR050810">
    <property type="entry name" value="Bact_Secretion_Sys_Channel"/>
</dbReference>
<dbReference type="InterPro" id="IPR004846">
    <property type="entry name" value="T2SS/T3SS_dom"/>
</dbReference>
<evidence type="ECO:0000256" key="1">
    <source>
        <dbReference type="RuleBase" id="RU004003"/>
    </source>
</evidence>
<sequence length="471" mass="51195">MSKTAKVLVLFCLCPLLLSSAFGEDLTLKEGQAKNISSQQKIETVFISNPEVADYKVIDNKKIVLFAKQPGVADLTIYGVKGKVLKKISVAVDEIGSSLAQKVNKKYPGTKISIERYMSKDKATYIIQGEVATEELRDEIYNTVGSLVGSDKKEEDVTWNESSQGGGTGGTKIDHLSKKRWDNIIDRMTVLSSPQQVNVKLTVVEVTKQFTDALGIEWSSLTLDSIINGGSTANSAGVFSLIGFKGGFDAGNISTVINAVKNDSIAKVLAQPNLTVLSGEYASFLVGGEIPIVVDSGGNSTASVEYKEYGIRLNIGAKVNRTDKIRLFISNELSNVTGSYTYNSYAIPTINTRRTQSTIELADGDSFVIGGLLTETDRESLSKVPYAGDIPILGAFARSSQTEREKSELVVFATVKLVKPFSAENSYKIPTPQYHKTSVDKLFFNVGVADEHTNRLEEDARSFISRGGFIR</sequence>
<reference evidence="6" key="1">
    <citation type="submission" date="2016-04" db="EMBL/GenBank/DDBJ databases">
        <authorList>
            <person name="Evans L.H."/>
            <person name="Alamgir A."/>
            <person name="Owens N."/>
            <person name="Weber N.D."/>
            <person name="Virtaneva K."/>
            <person name="Barbian K."/>
            <person name="Babar A."/>
            <person name="Rosenke K."/>
        </authorList>
    </citation>
    <scope>NUCLEOTIDE SEQUENCE</scope>
    <source>
        <strain evidence="6">92-3</strain>
    </source>
</reference>
<dbReference type="PANTHER" id="PTHR30332:SF17">
    <property type="entry name" value="TYPE IV PILIATION SYSTEM PROTEIN DR_0774-RELATED"/>
    <property type="match status" value="1"/>
</dbReference>
<feature type="chain" id="PRO_5013278963" evidence="3">
    <location>
        <begin position="24"/>
        <end position="471"/>
    </location>
</feature>
<dbReference type="Pfam" id="PF13629">
    <property type="entry name" value="T2SS-T3SS_pil_N"/>
    <property type="match status" value="1"/>
</dbReference>
<evidence type="ECO:0000256" key="3">
    <source>
        <dbReference type="SAM" id="SignalP"/>
    </source>
</evidence>
<dbReference type="InterPro" id="IPR001775">
    <property type="entry name" value="GspD/PilQ"/>
</dbReference>
<dbReference type="InterPro" id="IPR032789">
    <property type="entry name" value="T2SS-T3SS_pil_N"/>
</dbReference>
<dbReference type="Pfam" id="PF00263">
    <property type="entry name" value="Secretin"/>
    <property type="match status" value="1"/>
</dbReference>
<evidence type="ECO:0000313" key="6">
    <source>
        <dbReference type="EMBL" id="SBV69387.1"/>
    </source>
</evidence>
<dbReference type="EMBL" id="FLUB01000021">
    <property type="protein sequence ID" value="SBV69387.1"/>
    <property type="molecule type" value="Genomic_DNA"/>
</dbReference>
<evidence type="ECO:0000256" key="2">
    <source>
        <dbReference type="SAM" id="MobiDB-lite"/>
    </source>
</evidence>
<feature type="signal peptide" evidence="3">
    <location>
        <begin position="1"/>
        <end position="23"/>
    </location>
</feature>
<feature type="domain" description="Type II/III secretion system secretin-like" evidence="4">
    <location>
        <begin position="260"/>
        <end position="419"/>
    </location>
</feature>
<keyword evidence="3" id="KW-0732">Signal</keyword>